<dbReference type="RefSeq" id="WP_132168107.1">
    <property type="nucleotide sequence ID" value="NZ_SMKX01000039.1"/>
</dbReference>
<evidence type="ECO:0000256" key="1">
    <source>
        <dbReference type="SAM" id="MobiDB-lite"/>
    </source>
</evidence>
<dbReference type="EMBL" id="SMKX01000039">
    <property type="protein sequence ID" value="TDD59159.1"/>
    <property type="molecule type" value="Genomic_DNA"/>
</dbReference>
<evidence type="ECO:0000313" key="4">
    <source>
        <dbReference type="Proteomes" id="UP000295124"/>
    </source>
</evidence>
<keyword evidence="4" id="KW-1185">Reference proteome</keyword>
<keyword evidence="2" id="KW-0732">Signal</keyword>
<dbReference type="AlphaFoldDB" id="A0A4R4ZN59"/>
<accession>A0A4R4ZN59</accession>
<sequence length="201" mass="20455">MIKKLAVGVAALATVLGGVAAALPASAQTGTATKAGQVLNLRENGYGGCQKPGSTWGVNGAEAVLTITDKLNFPNKQSLYVSSSNSDAVNTGCLNGYAYSGGTKRLTSSWTVGGTEILSCSIGIGGNCTVSSTEKSATDTYDTGTKPNNDGEWSVSSGGGRVTTEGTLGKVDYYRHKSTATFAAGSKATIATAENYAVRKF</sequence>
<reference evidence="3 4" key="1">
    <citation type="submission" date="2019-03" db="EMBL/GenBank/DDBJ databases">
        <title>Draft genome sequences of novel Actinobacteria.</title>
        <authorList>
            <person name="Sahin N."/>
            <person name="Ay H."/>
            <person name="Saygin H."/>
        </authorList>
    </citation>
    <scope>NUCLEOTIDE SEQUENCE [LARGE SCALE GENOMIC DNA]</scope>
    <source>
        <strain evidence="3 4">JCM 13523</strain>
    </source>
</reference>
<protein>
    <submittedName>
        <fullName evidence="3">Uncharacterized protein</fullName>
    </submittedName>
</protein>
<dbReference type="Proteomes" id="UP000295124">
    <property type="component" value="Unassembled WGS sequence"/>
</dbReference>
<feature type="region of interest" description="Disordered" evidence="1">
    <location>
        <begin position="132"/>
        <end position="161"/>
    </location>
</feature>
<organism evidence="3 4">
    <name type="scientific">Kribbella antibiotica</name>
    <dbReference type="NCBI Taxonomy" id="190195"/>
    <lineage>
        <taxon>Bacteria</taxon>
        <taxon>Bacillati</taxon>
        <taxon>Actinomycetota</taxon>
        <taxon>Actinomycetes</taxon>
        <taxon>Propionibacteriales</taxon>
        <taxon>Kribbellaceae</taxon>
        <taxon>Kribbella</taxon>
    </lineage>
</organism>
<feature type="chain" id="PRO_5020941640" evidence="2">
    <location>
        <begin position="28"/>
        <end position="201"/>
    </location>
</feature>
<feature type="signal peptide" evidence="2">
    <location>
        <begin position="1"/>
        <end position="27"/>
    </location>
</feature>
<comment type="caution">
    <text evidence="3">The sequence shown here is derived from an EMBL/GenBank/DDBJ whole genome shotgun (WGS) entry which is preliminary data.</text>
</comment>
<proteinExistence type="predicted"/>
<evidence type="ECO:0000313" key="3">
    <source>
        <dbReference type="EMBL" id="TDD59159.1"/>
    </source>
</evidence>
<gene>
    <name evidence="3" type="ORF">E1263_16015</name>
</gene>
<feature type="compositionally biased region" description="Polar residues" evidence="1">
    <location>
        <begin position="132"/>
        <end position="148"/>
    </location>
</feature>
<evidence type="ECO:0000256" key="2">
    <source>
        <dbReference type="SAM" id="SignalP"/>
    </source>
</evidence>
<name>A0A4R4ZN59_9ACTN</name>